<comment type="cofactor">
    <cofactor evidence="1">
        <name>a divalent metal cation</name>
        <dbReference type="ChEBI" id="CHEBI:60240"/>
    </cofactor>
</comment>
<evidence type="ECO:0000256" key="6">
    <source>
        <dbReference type="ARBA" id="ARBA00022801"/>
    </source>
</evidence>
<dbReference type="InterPro" id="IPR003607">
    <property type="entry name" value="HD/PDEase_dom"/>
</dbReference>
<dbReference type="GeneID" id="107219925"/>
<dbReference type="InterPro" id="IPR000014">
    <property type="entry name" value="PAS"/>
</dbReference>
<dbReference type="InterPro" id="IPR057304">
    <property type="entry name" value="PDE8-like_REC_N"/>
</dbReference>
<keyword evidence="6" id="KW-0378">Hydrolase</keyword>
<organism evidence="11 12">
    <name type="scientific">Neodiprion lecontei</name>
    <name type="common">Redheaded pine sawfly</name>
    <dbReference type="NCBI Taxonomy" id="441921"/>
    <lineage>
        <taxon>Eukaryota</taxon>
        <taxon>Metazoa</taxon>
        <taxon>Ecdysozoa</taxon>
        <taxon>Arthropoda</taxon>
        <taxon>Hexapoda</taxon>
        <taxon>Insecta</taxon>
        <taxon>Pterygota</taxon>
        <taxon>Neoptera</taxon>
        <taxon>Endopterygota</taxon>
        <taxon>Hymenoptera</taxon>
        <taxon>Tenthredinoidea</taxon>
        <taxon>Diprionidae</taxon>
        <taxon>Diprioninae</taxon>
        <taxon>Neodiprion</taxon>
    </lineage>
</organism>
<evidence type="ECO:0000256" key="7">
    <source>
        <dbReference type="ARBA" id="ARBA00023149"/>
    </source>
</evidence>
<evidence type="ECO:0000256" key="8">
    <source>
        <dbReference type="SAM" id="MobiDB-lite"/>
    </source>
</evidence>
<evidence type="ECO:0000256" key="4">
    <source>
        <dbReference type="ARBA" id="ARBA00012276"/>
    </source>
</evidence>
<dbReference type="Pfam" id="PF13426">
    <property type="entry name" value="PAS_9"/>
    <property type="match status" value="1"/>
</dbReference>
<reference evidence="12" key="1">
    <citation type="submission" date="2025-08" db="UniProtKB">
        <authorList>
            <consortium name="RefSeq"/>
        </authorList>
    </citation>
    <scope>IDENTIFICATION</scope>
    <source>
        <tissue evidence="12">Thorax and Abdomen</tissue>
    </source>
</reference>
<keyword evidence="11" id="KW-1185">Reference proteome</keyword>
<dbReference type="SUPFAM" id="SSF55785">
    <property type="entry name" value="PYP-like sensor domain (PAS domain)"/>
    <property type="match status" value="1"/>
</dbReference>
<dbReference type="InterPro" id="IPR036971">
    <property type="entry name" value="PDEase_catalytic_dom_sf"/>
</dbReference>
<dbReference type="Gene3D" id="1.10.1300.10">
    <property type="entry name" value="3'5'-cyclic nucleotide phosphodiesterase, catalytic domain"/>
    <property type="match status" value="1"/>
</dbReference>
<feature type="region of interest" description="Disordered" evidence="8">
    <location>
        <begin position="1"/>
        <end position="26"/>
    </location>
</feature>
<dbReference type="EC" id="3.1.4.53" evidence="4"/>
<dbReference type="PROSITE" id="PS50112">
    <property type="entry name" value="PAS"/>
    <property type="match status" value="1"/>
</dbReference>
<gene>
    <name evidence="12" type="primary">LOC107219925</name>
</gene>
<evidence type="ECO:0000313" key="11">
    <source>
        <dbReference type="Proteomes" id="UP000829291"/>
    </source>
</evidence>
<accession>A0ABM3FP35</accession>
<feature type="compositionally biased region" description="Polar residues" evidence="8">
    <location>
        <begin position="1"/>
        <end position="25"/>
    </location>
</feature>
<comment type="similarity">
    <text evidence="3">Belongs to the cyclic nucleotide phosphodiesterase family. PDE8 subfamily.</text>
</comment>
<dbReference type="InterPro" id="IPR002073">
    <property type="entry name" value="PDEase_catalytic_dom"/>
</dbReference>
<evidence type="ECO:0000256" key="2">
    <source>
        <dbReference type="ARBA" id="ARBA00004703"/>
    </source>
</evidence>
<feature type="domain" description="PAS" evidence="9">
    <location>
        <begin position="267"/>
        <end position="337"/>
    </location>
</feature>
<evidence type="ECO:0000259" key="10">
    <source>
        <dbReference type="PROSITE" id="PS51845"/>
    </source>
</evidence>
<dbReference type="PANTHER" id="PTHR11347">
    <property type="entry name" value="CYCLIC NUCLEOTIDE PHOSPHODIESTERASE"/>
    <property type="match status" value="1"/>
</dbReference>
<keyword evidence="7" id="KW-0114">cAMP</keyword>
<dbReference type="SUPFAM" id="SSF109604">
    <property type="entry name" value="HD-domain/PDEase-like"/>
    <property type="match status" value="1"/>
</dbReference>
<dbReference type="Gene3D" id="3.30.450.20">
    <property type="entry name" value="PAS domain"/>
    <property type="match status" value="1"/>
</dbReference>
<dbReference type="Pfam" id="PF00233">
    <property type="entry name" value="PDEase_I"/>
    <property type="match status" value="1"/>
</dbReference>
<feature type="domain" description="PDEase" evidence="10">
    <location>
        <begin position="559"/>
        <end position="897"/>
    </location>
</feature>
<dbReference type="InterPro" id="IPR023088">
    <property type="entry name" value="PDEase"/>
</dbReference>
<dbReference type="InterPro" id="IPR035965">
    <property type="entry name" value="PAS-like_dom_sf"/>
</dbReference>
<protein>
    <recommendedName>
        <fullName evidence="4">3',5'-cyclic-AMP phosphodiesterase</fullName>
        <ecNumber evidence="4">3.1.4.53</ecNumber>
    </recommendedName>
</protein>
<dbReference type="CDD" id="cd00130">
    <property type="entry name" value="PAS"/>
    <property type="match status" value="1"/>
</dbReference>
<dbReference type="PROSITE" id="PS51845">
    <property type="entry name" value="PDEASE_I_2"/>
    <property type="match status" value="1"/>
</dbReference>
<dbReference type="NCBIfam" id="TIGR00229">
    <property type="entry name" value="sensory_box"/>
    <property type="match status" value="1"/>
</dbReference>
<evidence type="ECO:0000256" key="3">
    <source>
        <dbReference type="ARBA" id="ARBA00006437"/>
    </source>
</evidence>
<dbReference type="Pfam" id="PF23198">
    <property type="entry name" value="PDE8A_N"/>
    <property type="match status" value="1"/>
</dbReference>
<dbReference type="Proteomes" id="UP000829291">
    <property type="component" value="Chromosome 3"/>
</dbReference>
<proteinExistence type="inferred from homology"/>
<evidence type="ECO:0000313" key="12">
    <source>
        <dbReference type="RefSeq" id="XP_046589771.1"/>
    </source>
</evidence>
<evidence type="ECO:0000259" key="9">
    <source>
        <dbReference type="PROSITE" id="PS50112"/>
    </source>
</evidence>
<keyword evidence="5" id="KW-0479">Metal-binding</keyword>
<evidence type="ECO:0000256" key="5">
    <source>
        <dbReference type="ARBA" id="ARBA00022723"/>
    </source>
</evidence>
<dbReference type="CDD" id="cd00077">
    <property type="entry name" value="HDc"/>
    <property type="match status" value="1"/>
</dbReference>
<dbReference type="PRINTS" id="PR00387">
    <property type="entry name" value="PDIESTERASE1"/>
</dbReference>
<dbReference type="SMART" id="SM00091">
    <property type="entry name" value="PAS"/>
    <property type="match status" value="1"/>
</dbReference>
<name>A0ABM3FP35_NEOLC</name>
<sequence length="920" mass="103906">MKNANTLAMNRAPRSSTRSVQSFQSFADVDREELDGNAGMPDTRRQTKPILYVYGPTESENPNTSIEDSDTWFTRLIPGICTRLAATCCQSRYVMEVKEPAIPIVIPVTYKGPQDLKSNLLTSWSPSSTKIMLVFGRDDHQSEVLGSAAKKLGWSVTYSRSTDTALETFHSRGHDIVVIDHRGSRGIDSDSLCRLIRASGVNPNTVIVALVRKSFLINADQDQIMTIGLMGIGFNRTLLECSQENLLANELVNIHASELQPRLHLAAFHALYVAVDRCRDMVHVTNDRHVVQFANKASERFLGYKPEELLGNKIMDIVSSDNFVLMDQHLRRGREWEGNMNCKRKSSKTITVNCRIVPFSASGRTPTHYIYVHDTTYLLENMAIGPGNTGTQQMPRGSVHSLRRGSFDVKSTGSESKAPDLQTRFSYQHVPIENQCQCENARTHRRSSFTKIHNLPLEAPITRVIGILSTALNDMSTTSPELALQMYKAIELLKGTELYTPQLREDTRGYDPVTEDLVGALLASPVYARDSRRSSNDSVSRIPTSKTLTNASAHRMSLKGYRPPQEIHDMMEKSLDWDFDIFKLEVLSCGRPLVYLGMNLIGLYEGPATLGCDEKTFFNWLTLVEMHYHADNSYHNSSHAADVLQATAKFMRSERLKMIFDPLDEVTALIAAAAHDIDHPGRSSQFLCNANNKLAILYNDLAVLESHHAALTFKLTLADDRANIFKGLDRESYKVARQNVIDMILATEMTRHFEHLAKFVNVCSNRMAGDSQSEPVSEVIDMTVLLQPENITLVKRMMIKCADVSNPTRPLKACIEWARRIAEEYFRQTDEEKQNGMPVVMPMFDRLTCSIPKSQIGFVDFIINDMVEAWDTFVDMPELISHMRLNYDKWKEYQEQGISTLQDIEKLQTSPELQIPRRTT</sequence>
<comment type="pathway">
    <text evidence="2">Purine metabolism; 3',5'-cyclic AMP degradation; AMP from 3',5'-cyclic AMP: step 1/1.</text>
</comment>
<dbReference type="RefSeq" id="XP_046589771.1">
    <property type="nucleotide sequence ID" value="XM_046733815.1"/>
</dbReference>
<evidence type="ECO:0000256" key="1">
    <source>
        <dbReference type="ARBA" id="ARBA00001968"/>
    </source>
</evidence>